<feature type="transmembrane region" description="Helical" evidence="2">
    <location>
        <begin position="586"/>
        <end position="610"/>
    </location>
</feature>
<feature type="region of interest" description="Disordered" evidence="1">
    <location>
        <begin position="238"/>
        <end position="349"/>
    </location>
</feature>
<feature type="region of interest" description="Disordered" evidence="1">
    <location>
        <begin position="150"/>
        <end position="179"/>
    </location>
</feature>
<keyword evidence="2" id="KW-0812">Transmembrane</keyword>
<evidence type="ECO:0000256" key="1">
    <source>
        <dbReference type="SAM" id="MobiDB-lite"/>
    </source>
</evidence>
<protein>
    <recommendedName>
        <fullName evidence="5">Transmembrane protein</fullName>
    </recommendedName>
</protein>
<reference evidence="3 4" key="1">
    <citation type="submission" date="2017-09" db="EMBL/GenBank/DDBJ databases">
        <title>Genome sequencing of Besnoitia besnoiti strain Bb-Ger1.</title>
        <authorList>
            <person name="Schares G."/>
            <person name="Venepally P."/>
            <person name="Lorenzi H.A."/>
        </authorList>
    </citation>
    <scope>NUCLEOTIDE SEQUENCE [LARGE SCALE GENOMIC DNA]</scope>
    <source>
        <strain evidence="3 4">Bb-Ger1</strain>
    </source>
</reference>
<feature type="compositionally biased region" description="Polar residues" evidence="1">
    <location>
        <begin position="258"/>
        <end position="283"/>
    </location>
</feature>
<feature type="compositionally biased region" description="Low complexity" evidence="1">
    <location>
        <begin position="453"/>
        <end position="462"/>
    </location>
</feature>
<keyword evidence="2" id="KW-0472">Membrane</keyword>
<dbReference type="GeneID" id="40311759"/>
<dbReference type="Proteomes" id="UP000224006">
    <property type="component" value="Chromosome VI"/>
</dbReference>
<evidence type="ECO:0000313" key="3">
    <source>
        <dbReference type="EMBL" id="PFH34800.1"/>
    </source>
</evidence>
<dbReference type="InterPro" id="IPR000884">
    <property type="entry name" value="TSP1_rpt"/>
</dbReference>
<dbReference type="SUPFAM" id="SSF82895">
    <property type="entry name" value="TSP-1 type 1 repeat"/>
    <property type="match status" value="1"/>
</dbReference>
<sequence>MEFPAGREGEAPPQFVKPFPLTALPNVARAGPSPWINGHQMCGLSAATKPSWVPAVEPSPPRDRQPSAGAALPRRKDSYGQGEKALMCDPVQKQEQSQSVCSRAFREQNMEEDAYWPLPCAAGTPPLSARSEEVATDNKADSNVACDSVVNPVDRGESKSGRDTVSMSTMSNRPFYPGPGVGTHTTNQVYPTCYTAAPAEHSSNTAGQHNEAVRSTAVPFPYAPPLCRSQPAVAKTSFRANDVPASSGFPGADRRRSSMSSQKITGMLQSVRRASSTLVQTLTGRRESLKPSQAAACGNEPHPGSTRRRSRVSEAGRAESRVSFPHTASSQASGGSSDPTEGWGFADSSGSPKAVFFRGSLLSRARAKGSSTGDGRHSRASFEEPEEYSIYFGGHNDSVVQPLQTLEIFGEASRKAEEIRAQRHSDDGRQEGDRAGLRSILITRSSQTGTHGSSSARPSSRSMQNRVRFTEINELREYNPHETFQKRGTRAISEHPLLASLRHFLFRVQSDKRSITELAEKVDFMSERTSAVSTVIDACVHSIEDDAKRERVTPPRESVQESTTRLEDAHKQFQADLHQEQRKTKLIFYGGSAALLLLFVACLSLLGIYIADKRSLENGPCDLTEWTEWSACLALCGPGTSFRSRSARRASSAECPALLEARECTGPCSYFVVAASTPDPLPRQAVERFKECSPSLGPVLRNAVPGTNSNARVTSAAVDYSTGHRVWNVQLNFWPVPGTAAYSFAANAAVDPNRVVRNLEEALADPSTPASKAFESCLPTPGVYSVTFAKASSAVELAEPHTTCDVWPQPSGVAVLACRQALAACQCLSLVLVPPKPSALLEIEDPDVIQDSGFSIERSEWRLSALLGLGMNSTEAKARIDNALSNARSPLFLALASCRTD</sequence>
<dbReference type="AlphaFoldDB" id="A0A2A9MH99"/>
<feature type="region of interest" description="Disordered" evidence="1">
    <location>
        <begin position="442"/>
        <end position="465"/>
    </location>
</feature>
<name>A0A2A9MH99_BESBE</name>
<dbReference type="SMART" id="SM00209">
    <property type="entry name" value="TSP1"/>
    <property type="match status" value="1"/>
</dbReference>
<organism evidence="3 4">
    <name type="scientific">Besnoitia besnoiti</name>
    <name type="common">Apicomplexan protozoan</name>
    <dbReference type="NCBI Taxonomy" id="94643"/>
    <lineage>
        <taxon>Eukaryota</taxon>
        <taxon>Sar</taxon>
        <taxon>Alveolata</taxon>
        <taxon>Apicomplexa</taxon>
        <taxon>Conoidasida</taxon>
        <taxon>Coccidia</taxon>
        <taxon>Eucoccidiorida</taxon>
        <taxon>Eimeriorina</taxon>
        <taxon>Sarcocystidae</taxon>
        <taxon>Besnoitia</taxon>
    </lineage>
</organism>
<dbReference type="KEGG" id="bbes:BESB_068330"/>
<feature type="compositionally biased region" description="Polar residues" evidence="1">
    <location>
        <begin position="442"/>
        <end position="452"/>
    </location>
</feature>
<dbReference type="OrthoDB" id="333070at2759"/>
<dbReference type="VEuPathDB" id="ToxoDB:BESB_068330"/>
<gene>
    <name evidence="3" type="ORF">BESB_068330</name>
</gene>
<keyword evidence="4" id="KW-1185">Reference proteome</keyword>
<evidence type="ECO:0000256" key="2">
    <source>
        <dbReference type="SAM" id="Phobius"/>
    </source>
</evidence>
<proteinExistence type="predicted"/>
<accession>A0A2A9MH99</accession>
<evidence type="ECO:0000313" key="4">
    <source>
        <dbReference type="Proteomes" id="UP000224006"/>
    </source>
</evidence>
<feature type="compositionally biased region" description="Basic and acidic residues" evidence="1">
    <location>
        <begin position="311"/>
        <end position="320"/>
    </location>
</feature>
<dbReference type="RefSeq" id="XP_029218809.1">
    <property type="nucleotide sequence ID" value="XM_029365226.1"/>
</dbReference>
<feature type="compositionally biased region" description="Polar residues" evidence="1">
    <location>
        <begin position="163"/>
        <end position="172"/>
    </location>
</feature>
<keyword evidence="2" id="KW-1133">Transmembrane helix</keyword>
<feature type="region of interest" description="Disordered" evidence="1">
    <location>
        <begin position="50"/>
        <end position="81"/>
    </location>
</feature>
<dbReference type="PROSITE" id="PS50092">
    <property type="entry name" value="TSP1"/>
    <property type="match status" value="1"/>
</dbReference>
<dbReference type="InterPro" id="IPR036383">
    <property type="entry name" value="TSP1_rpt_sf"/>
</dbReference>
<evidence type="ECO:0008006" key="5">
    <source>
        <dbReference type="Google" id="ProtNLM"/>
    </source>
</evidence>
<comment type="caution">
    <text evidence="3">The sequence shown here is derived from an EMBL/GenBank/DDBJ whole genome shotgun (WGS) entry which is preliminary data.</text>
</comment>
<dbReference type="Gene3D" id="2.20.100.10">
    <property type="entry name" value="Thrombospondin type-1 (TSP1) repeat"/>
    <property type="match status" value="1"/>
</dbReference>
<dbReference type="EMBL" id="NWUJ01000006">
    <property type="protein sequence ID" value="PFH34800.1"/>
    <property type="molecule type" value="Genomic_DNA"/>
</dbReference>
<feature type="compositionally biased region" description="Polar residues" evidence="1">
    <location>
        <begin position="326"/>
        <end position="339"/>
    </location>
</feature>